<keyword evidence="11" id="KW-0739">Sodium transport</keyword>
<proteinExistence type="inferred from homology"/>
<keyword evidence="9" id="KW-0406">Ion transport</keyword>
<evidence type="ECO:0000259" key="13">
    <source>
        <dbReference type="Pfam" id="PF00999"/>
    </source>
</evidence>
<feature type="transmembrane region" description="Helical" evidence="12">
    <location>
        <begin position="128"/>
        <end position="150"/>
    </location>
</feature>
<feature type="transmembrane region" description="Helical" evidence="12">
    <location>
        <begin position="385"/>
        <end position="406"/>
    </location>
</feature>
<evidence type="ECO:0000256" key="1">
    <source>
        <dbReference type="ARBA" id="ARBA00004651"/>
    </source>
</evidence>
<dbReference type="PANTHER" id="PTHR10110">
    <property type="entry name" value="SODIUM/HYDROGEN EXCHANGER"/>
    <property type="match status" value="1"/>
</dbReference>
<comment type="caution">
    <text evidence="14">The sequence shown here is derived from an EMBL/GenBank/DDBJ whole genome shotgun (WGS) entry which is preliminary data.</text>
</comment>
<feature type="transmembrane region" description="Helical" evidence="12">
    <location>
        <begin position="99"/>
        <end position="122"/>
    </location>
</feature>
<keyword evidence="7 12" id="KW-1133">Transmembrane helix</keyword>
<sequence length="413" mass="45097">MDIREIITITIVLAAVFAYINHRFIQWPPTIGIMALSLISSVGLVFFGNSRWLLSEKAVQLANSVDFQDVLMNFMLSFLLFAGAIHIDADKLKKERWPVLLLATIGILISTFVVGSITWVLFNLFNILVPFIYCLLFGSLISPTDPIAVMGILKRAKIPSSLEVKIAGESLFNDGVAVVIFISIAQIARSAGGNFSALDVGQLFLQEAVGGLIFGALLGYIGFLSLRSIDDYKVEVLITLAIVMGGYTLASHLHISGPLAMVVAGIITGNKSKELGMSAQTRDYLGKFWHLVDEILNAVLFLFIGLEMLVIKINPTVMLIGAVSIIIVLLARWISVIIPVSLLKFKIKFERNAVAILTWGGLRGGISVALALSLSSNMYRDQFVLITYIIVVFSILVQGLTIGKLAKKLQPQK</sequence>
<dbReference type="RefSeq" id="WP_377144064.1">
    <property type="nucleotide sequence ID" value="NZ_JBHTIA010000012.1"/>
</dbReference>
<feature type="transmembrane region" description="Helical" evidence="12">
    <location>
        <begin position="317"/>
        <end position="342"/>
    </location>
</feature>
<dbReference type="Gene3D" id="6.10.140.1330">
    <property type="match status" value="1"/>
</dbReference>
<evidence type="ECO:0000256" key="12">
    <source>
        <dbReference type="SAM" id="Phobius"/>
    </source>
</evidence>
<evidence type="ECO:0000256" key="5">
    <source>
        <dbReference type="ARBA" id="ARBA00022475"/>
    </source>
</evidence>
<feature type="transmembrane region" description="Helical" evidence="12">
    <location>
        <begin position="354"/>
        <end position="373"/>
    </location>
</feature>
<evidence type="ECO:0000256" key="10">
    <source>
        <dbReference type="ARBA" id="ARBA00023136"/>
    </source>
</evidence>
<keyword evidence="10 12" id="KW-0472">Membrane</keyword>
<evidence type="ECO:0000313" key="14">
    <source>
        <dbReference type="EMBL" id="MFD0766295.1"/>
    </source>
</evidence>
<reference evidence="15" key="1">
    <citation type="journal article" date="2019" name="Int. J. Syst. Evol. Microbiol.">
        <title>The Global Catalogue of Microorganisms (GCM) 10K type strain sequencing project: providing services to taxonomists for standard genome sequencing and annotation.</title>
        <authorList>
            <consortium name="The Broad Institute Genomics Platform"/>
            <consortium name="The Broad Institute Genome Sequencing Center for Infectious Disease"/>
            <person name="Wu L."/>
            <person name="Ma J."/>
        </authorList>
    </citation>
    <scope>NUCLEOTIDE SEQUENCE [LARGE SCALE GENOMIC DNA]</scope>
    <source>
        <strain evidence="15">CCUG 60742</strain>
    </source>
</reference>
<dbReference type="Proteomes" id="UP001597073">
    <property type="component" value="Unassembled WGS sequence"/>
</dbReference>
<comment type="subcellular location">
    <subcellularLocation>
        <location evidence="1">Cell membrane</location>
        <topology evidence="1">Multi-pass membrane protein</topology>
    </subcellularLocation>
</comment>
<evidence type="ECO:0000313" key="15">
    <source>
        <dbReference type="Proteomes" id="UP001597073"/>
    </source>
</evidence>
<keyword evidence="3" id="KW-0813">Transport</keyword>
<evidence type="ECO:0000256" key="11">
    <source>
        <dbReference type="ARBA" id="ARBA00023201"/>
    </source>
</evidence>
<dbReference type="EMBL" id="JBHTIA010000012">
    <property type="protein sequence ID" value="MFD0766295.1"/>
    <property type="molecule type" value="Genomic_DNA"/>
</dbReference>
<name>A0ABW2ZJ75_9SPHI</name>
<feature type="transmembrane region" description="Helical" evidence="12">
    <location>
        <begin position="208"/>
        <end position="225"/>
    </location>
</feature>
<evidence type="ECO:0000256" key="3">
    <source>
        <dbReference type="ARBA" id="ARBA00022448"/>
    </source>
</evidence>
<keyword evidence="8" id="KW-0915">Sodium</keyword>
<organism evidence="14 15">
    <name type="scientific">Mucilaginibacter lutimaris</name>
    <dbReference type="NCBI Taxonomy" id="931629"/>
    <lineage>
        <taxon>Bacteria</taxon>
        <taxon>Pseudomonadati</taxon>
        <taxon>Bacteroidota</taxon>
        <taxon>Sphingobacteriia</taxon>
        <taxon>Sphingobacteriales</taxon>
        <taxon>Sphingobacteriaceae</taxon>
        <taxon>Mucilaginibacter</taxon>
    </lineage>
</organism>
<feature type="transmembrane region" description="Helical" evidence="12">
    <location>
        <begin position="6"/>
        <end position="24"/>
    </location>
</feature>
<evidence type="ECO:0000256" key="7">
    <source>
        <dbReference type="ARBA" id="ARBA00022989"/>
    </source>
</evidence>
<dbReference type="Pfam" id="PF00999">
    <property type="entry name" value="Na_H_Exchanger"/>
    <property type="match status" value="1"/>
</dbReference>
<feature type="domain" description="Cation/H+ exchanger transmembrane" evidence="13">
    <location>
        <begin position="13"/>
        <end position="407"/>
    </location>
</feature>
<comment type="similarity">
    <text evidence="2">Belongs to the monovalent cation:proton antiporter 1 (CPA1) transporter (TC 2.A.36) family.</text>
</comment>
<dbReference type="InterPro" id="IPR006153">
    <property type="entry name" value="Cation/H_exchanger_TM"/>
</dbReference>
<keyword evidence="15" id="KW-1185">Reference proteome</keyword>
<evidence type="ECO:0000256" key="2">
    <source>
        <dbReference type="ARBA" id="ARBA00007367"/>
    </source>
</evidence>
<accession>A0ABW2ZJ75</accession>
<keyword evidence="6 12" id="KW-0812">Transmembrane</keyword>
<feature type="transmembrane region" description="Helical" evidence="12">
    <location>
        <begin position="171"/>
        <end position="188"/>
    </location>
</feature>
<feature type="transmembrane region" description="Helical" evidence="12">
    <location>
        <begin position="31"/>
        <end position="50"/>
    </location>
</feature>
<evidence type="ECO:0000256" key="4">
    <source>
        <dbReference type="ARBA" id="ARBA00022449"/>
    </source>
</evidence>
<dbReference type="PANTHER" id="PTHR10110:SF195">
    <property type="entry name" value="NA(+)_H(+) ANTIPORTER NHAS2"/>
    <property type="match status" value="1"/>
</dbReference>
<evidence type="ECO:0000256" key="9">
    <source>
        <dbReference type="ARBA" id="ARBA00023065"/>
    </source>
</evidence>
<dbReference type="InterPro" id="IPR018422">
    <property type="entry name" value="Cation/H_exchanger_CPA1"/>
</dbReference>
<evidence type="ECO:0000256" key="6">
    <source>
        <dbReference type="ARBA" id="ARBA00022692"/>
    </source>
</evidence>
<feature type="transmembrane region" description="Helical" evidence="12">
    <location>
        <begin position="70"/>
        <end position="87"/>
    </location>
</feature>
<feature type="transmembrane region" description="Helical" evidence="12">
    <location>
        <begin position="291"/>
        <end position="311"/>
    </location>
</feature>
<keyword evidence="5" id="KW-1003">Cell membrane</keyword>
<keyword evidence="4" id="KW-0050">Antiport</keyword>
<protein>
    <submittedName>
        <fullName evidence="14">Cation:proton antiporter</fullName>
    </submittedName>
</protein>
<evidence type="ECO:0000256" key="8">
    <source>
        <dbReference type="ARBA" id="ARBA00023053"/>
    </source>
</evidence>
<feature type="transmembrane region" description="Helical" evidence="12">
    <location>
        <begin position="255"/>
        <end position="270"/>
    </location>
</feature>
<gene>
    <name evidence="14" type="ORF">ACFQZI_15640</name>
</gene>